<organism evidence="1 2">
    <name type="scientific">Panacibacter microcysteis</name>
    <dbReference type="NCBI Taxonomy" id="2793269"/>
    <lineage>
        <taxon>Bacteria</taxon>
        <taxon>Pseudomonadati</taxon>
        <taxon>Bacteroidota</taxon>
        <taxon>Chitinophagia</taxon>
        <taxon>Chitinophagales</taxon>
        <taxon>Chitinophagaceae</taxon>
        <taxon>Panacibacter</taxon>
    </lineage>
</organism>
<name>A0A931H0L1_9BACT</name>
<gene>
    <name evidence="1" type="ORF">I5907_21520</name>
</gene>
<dbReference type="Proteomes" id="UP000628448">
    <property type="component" value="Unassembled WGS sequence"/>
</dbReference>
<evidence type="ECO:0000313" key="1">
    <source>
        <dbReference type="EMBL" id="MBG9378827.1"/>
    </source>
</evidence>
<keyword evidence="2" id="KW-1185">Reference proteome</keyword>
<reference evidence="1" key="1">
    <citation type="submission" date="2020-11" db="EMBL/GenBank/DDBJ databases">
        <title>Bacterial whole genome sequence for Panacibacter sp. DH6.</title>
        <authorList>
            <person name="Le V."/>
            <person name="Ko S."/>
            <person name="Ahn C.-Y."/>
            <person name="Oh H.-M."/>
        </authorList>
    </citation>
    <scope>NUCLEOTIDE SEQUENCE</scope>
    <source>
        <strain evidence="1">DH6</strain>
    </source>
</reference>
<dbReference type="EMBL" id="JADWYR010000009">
    <property type="protein sequence ID" value="MBG9378827.1"/>
    <property type="molecule type" value="Genomic_DNA"/>
</dbReference>
<evidence type="ECO:0000313" key="2">
    <source>
        <dbReference type="Proteomes" id="UP000628448"/>
    </source>
</evidence>
<dbReference type="AlphaFoldDB" id="A0A931H0L1"/>
<dbReference type="RefSeq" id="WP_196992932.1">
    <property type="nucleotide sequence ID" value="NZ_JADWYR010000009.1"/>
</dbReference>
<protein>
    <submittedName>
        <fullName evidence="1">Uncharacterized protein</fullName>
    </submittedName>
</protein>
<sequence length="98" mass="11477">MKYIPNEAWDDFTNQYISGDLCDIAQGLVTTLILIVPEARVDTFKNSKLFNDMRQDYYNLVKQYTDIKISRPDGITMSIVTKEDFEGKSKGSWYNFFR</sequence>
<comment type="caution">
    <text evidence="1">The sequence shown here is derived from an EMBL/GenBank/DDBJ whole genome shotgun (WGS) entry which is preliminary data.</text>
</comment>
<proteinExistence type="predicted"/>
<accession>A0A931H0L1</accession>